<proteinExistence type="predicted"/>
<protein>
    <recommendedName>
        <fullName evidence="1">GIY-YIG catalytic domain-containing protein</fullName>
    </recommendedName>
</protein>
<evidence type="ECO:0000259" key="1">
    <source>
        <dbReference type="Pfam" id="PF20815"/>
    </source>
</evidence>
<keyword evidence="3" id="KW-1185">Reference proteome</keyword>
<feature type="domain" description="GIY-YIG catalytic" evidence="1">
    <location>
        <begin position="49"/>
        <end position="199"/>
    </location>
</feature>
<dbReference type="RefSeq" id="WP_431522705.1">
    <property type="nucleotide sequence ID" value="NZ_JADIJF010000003.1"/>
</dbReference>
<comment type="caution">
    <text evidence="2">The sequence shown here is derived from an EMBL/GenBank/DDBJ whole genome shotgun (WGS) entry which is preliminary data.</text>
</comment>
<reference evidence="3" key="1">
    <citation type="journal article" date="2019" name="Int. J. Syst. Evol. Microbiol.">
        <title>The Global Catalogue of Microorganisms (GCM) 10K type strain sequencing project: providing services to taxonomists for standard genome sequencing and annotation.</title>
        <authorList>
            <consortium name="The Broad Institute Genomics Platform"/>
            <consortium name="The Broad Institute Genome Sequencing Center for Infectious Disease"/>
            <person name="Wu L."/>
            <person name="Ma J."/>
        </authorList>
    </citation>
    <scope>NUCLEOTIDE SEQUENCE [LARGE SCALE GENOMIC DNA]</scope>
    <source>
        <strain evidence="3">JCM 18959</strain>
    </source>
</reference>
<name>A0ABP9MPQ8_9MICO</name>
<dbReference type="Proteomes" id="UP001501407">
    <property type="component" value="Unassembled WGS sequence"/>
</dbReference>
<evidence type="ECO:0000313" key="2">
    <source>
        <dbReference type="EMBL" id="GAA5098299.1"/>
    </source>
</evidence>
<dbReference type="EMBL" id="BAABKZ010000005">
    <property type="protein sequence ID" value="GAA5098299.1"/>
    <property type="molecule type" value="Genomic_DNA"/>
</dbReference>
<gene>
    <name evidence="2" type="ORF">GCM10025760_33330</name>
</gene>
<dbReference type="Pfam" id="PF20815">
    <property type="entry name" value="GIY_YIG_2"/>
    <property type="match status" value="1"/>
</dbReference>
<dbReference type="InterPro" id="IPR049311">
    <property type="entry name" value="GIY_YIG_cat"/>
</dbReference>
<organism evidence="2 3">
    <name type="scientific">Microbacterium yannicii</name>
    <dbReference type="NCBI Taxonomy" id="671622"/>
    <lineage>
        <taxon>Bacteria</taxon>
        <taxon>Bacillati</taxon>
        <taxon>Actinomycetota</taxon>
        <taxon>Actinomycetes</taxon>
        <taxon>Micrococcales</taxon>
        <taxon>Microbacteriaceae</taxon>
        <taxon>Microbacterium</taxon>
    </lineage>
</organism>
<sequence length="215" mass="23319">MPHSSLERGWPYSSAMSSIADVDALLRPATVHTRASVLSRPSSVPAKPGLYAWYFDEAPPGVSVSDCHVTEHGALLYVGISPGRPPANGKAPSRQNLRTRIRYHCRGNAAGSTLRLTLGCHLAAKLGIVLTRVGSGDRLTFTPTGEALLSEWMAKHARVATLEHSAPWELEPAVINAVRVPLNIDHNSEHAYYPVNRALRAEHKAGARARSIWTP</sequence>
<evidence type="ECO:0000313" key="3">
    <source>
        <dbReference type="Proteomes" id="UP001501407"/>
    </source>
</evidence>
<accession>A0ABP9MPQ8</accession>